<evidence type="ECO:0000256" key="2">
    <source>
        <dbReference type="SAM" id="Phobius"/>
    </source>
</evidence>
<keyword evidence="2" id="KW-0472">Membrane</keyword>
<accession>A0ABD3FTB7</accession>
<feature type="region of interest" description="Disordered" evidence="1">
    <location>
        <begin position="263"/>
        <end position="298"/>
    </location>
</feature>
<protein>
    <submittedName>
        <fullName evidence="3">Uncharacterized protein</fullName>
    </submittedName>
</protein>
<dbReference type="InterPro" id="IPR036938">
    <property type="entry name" value="PAP2/HPO_sf"/>
</dbReference>
<organism evidence="3 4">
    <name type="scientific">Phytophthora oleae</name>
    <dbReference type="NCBI Taxonomy" id="2107226"/>
    <lineage>
        <taxon>Eukaryota</taxon>
        <taxon>Sar</taxon>
        <taxon>Stramenopiles</taxon>
        <taxon>Oomycota</taxon>
        <taxon>Peronosporomycetes</taxon>
        <taxon>Peronosporales</taxon>
        <taxon>Peronosporaceae</taxon>
        <taxon>Phytophthora</taxon>
    </lineage>
</organism>
<reference evidence="3 4" key="1">
    <citation type="submission" date="2024-09" db="EMBL/GenBank/DDBJ databases">
        <title>Genome sequencing and assembly of Phytophthora oleae, isolate VK10A, causative agent of rot of olive drupes.</title>
        <authorList>
            <person name="Conti Taguali S."/>
            <person name="Riolo M."/>
            <person name="La Spada F."/>
            <person name="Cacciola S.O."/>
            <person name="Dionisio G."/>
        </authorList>
    </citation>
    <scope>NUCLEOTIDE SEQUENCE [LARGE SCALE GENOMIC DNA]</scope>
    <source>
        <strain evidence="3 4">VK10A</strain>
    </source>
</reference>
<keyword evidence="4" id="KW-1185">Reference proteome</keyword>
<feature type="transmembrane region" description="Helical" evidence="2">
    <location>
        <begin position="62"/>
        <end position="82"/>
    </location>
</feature>
<feature type="transmembrane region" description="Helical" evidence="2">
    <location>
        <begin position="147"/>
        <end position="167"/>
    </location>
</feature>
<name>A0ABD3FTB7_9STRA</name>
<evidence type="ECO:0000313" key="3">
    <source>
        <dbReference type="EMBL" id="KAL3669973.1"/>
    </source>
</evidence>
<feature type="compositionally biased region" description="Basic residues" evidence="1">
    <location>
        <begin position="263"/>
        <end position="274"/>
    </location>
</feature>
<dbReference type="SUPFAM" id="SSF48317">
    <property type="entry name" value="Acid phosphatase/Vanadium-dependent haloperoxidase"/>
    <property type="match status" value="1"/>
</dbReference>
<dbReference type="Proteomes" id="UP001632037">
    <property type="component" value="Unassembled WGS sequence"/>
</dbReference>
<dbReference type="EMBL" id="JBIMZQ010000008">
    <property type="protein sequence ID" value="KAL3669973.1"/>
    <property type="molecule type" value="Genomic_DNA"/>
</dbReference>
<proteinExistence type="predicted"/>
<evidence type="ECO:0000256" key="1">
    <source>
        <dbReference type="SAM" id="MobiDB-lite"/>
    </source>
</evidence>
<keyword evidence="2" id="KW-0812">Transmembrane</keyword>
<gene>
    <name evidence="3" type="ORF">V7S43_005345</name>
</gene>
<keyword evidence="2" id="KW-1133">Transmembrane helix</keyword>
<dbReference type="AlphaFoldDB" id="A0ABD3FTB7"/>
<evidence type="ECO:0000313" key="4">
    <source>
        <dbReference type="Proteomes" id="UP001632037"/>
    </source>
</evidence>
<comment type="caution">
    <text evidence="3">The sequence shown here is derived from an EMBL/GenBank/DDBJ whole genome shotgun (WGS) entry which is preliminary data.</text>
</comment>
<sequence length="298" mass="34633">MRRRVHFREDVDDDGELVELHPLLQWDMAAVIWLVQQKEERQWLRKLVHSTTSRRRTQDISLLIWFVFIIMIPEFGFPYFWICVGNLLAVATLQYLAERPRPIDLYYPLVQLQDRRCIDEDTRGFPCVDCHMAVVVLLPAILHTQSVIVQLIFIAIILYIALCKLLLATRFISQVLGSWLMGFTGILIGNHGQYCSNCCADCIRHDRAWNVDREQRQQLDGHPEARLYRSLREYPQLGRSERSSSSSSAPTTWQIEYDTCASTRRKRGSSRQKRFVLFPRTGNASKGEGGFVKKQSTK</sequence>